<sequence length="179" mass="19311">MVAATVCAVNLFFPVLISSHEYSSAIQYRAKFASTMMKRHNSSSLVLLQWVSKERRTRVSEASSLVSSLELAKSRGWMSRIGALEEDDQGAVSTTSSTGTEEEEEEEEEEASSTSAIKPTPPISEKRARAKAAQERGQATAIVTGAVAVLLGVGYLVLVRLLDTRGVTLIPPPPEAFDP</sequence>
<accession>A0ABP0TW78</accession>
<feature type="region of interest" description="Disordered" evidence="1">
    <location>
        <begin position="83"/>
        <end position="132"/>
    </location>
</feature>
<keyword evidence="2" id="KW-0812">Transmembrane</keyword>
<dbReference type="EMBL" id="OZ019907">
    <property type="protein sequence ID" value="CAK9206429.1"/>
    <property type="molecule type" value="Genomic_DNA"/>
</dbReference>
<keyword evidence="2" id="KW-1133">Transmembrane helix</keyword>
<organism evidence="4 5">
    <name type="scientific">Sphagnum troendelagicum</name>
    <dbReference type="NCBI Taxonomy" id="128251"/>
    <lineage>
        <taxon>Eukaryota</taxon>
        <taxon>Viridiplantae</taxon>
        <taxon>Streptophyta</taxon>
        <taxon>Embryophyta</taxon>
        <taxon>Bryophyta</taxon>
        <taxon>Sphagnophytina</taxon>
        <taxon>Sphagnopsida</taxon>
        <taxon>Sphagnales</taxon>
        <taxon>Sphagnaceae</taxon>
        <taxon>Sphagnum</taxon>
    </lineage>
</organism>
<evidence type="ECO:0000313" key="4">
    <source>
        <dbReference type="EMBL" id="CAK9206429.1"/>
    </source>
</evidence>
<keyword evidence="3" id="KW-0732">Signal</keyword>
<gene>
    <name evidence="4" type="ORF">CSSPTR1EN2_LOCUS8344</name>
</gene>
<feature type="compositionally biased region" description="Acidic residues" evidence="1">
    <location>
        <begin position="100"/>
        <end position="111"/>
    </location>
</feature>
<proteinExistence type="predicted"/>
<protein>
    <submittedName>
        <fullName evidence="4">Uncharacterized protein</fullName>
    </submittedName>
</protein>
<dbReference type="Proteomes" id="UP001497512">
    <property type="component" value="Chromosome 15"/>
</dbReference>
<keyword evidence="2" id="KW-0472">Membrane</keyword>
<reference evidence="4" key="1">
    <citation type="submission" date="2024-02" db="EMBL/GenBank/DDBJ databases">
        <authorList>
            <consortium name="ELIXIR-Norway"/>
            <consortium name="Elixir Norway"/>
        </authorList>
    </citation>
    <scope>NUCLEOTIDE SEQUENCE</scope>
</reference>
<evidence type="ECO:0000256" key="2">
    <source>
        <dbReference type="SAM" id="Phobius"/>
    </source>
</evidence>
<feature type="chain" id="PRO_5046766479" evidence="3">
    <location>
        <begin position="20"/>
        <end position="179"/>
    </location>
</feature>
<keyword evidence="5" id="KW-1185">Reference proteome</keyword>
<evidence type="ECO:0000313" key="5">
    <source>
        <dbReference type="Proteomes" id="UP001497512"/>
    </source>
</evidence>
<evidence type="ECO:0000256" key="1">
    <source>
        <dbReference type="SAM" id="MobiDB-lite"/>
    </source>
</evidence>
<evidence type="ECO:0000256" key="3">
    <source>
        <dbReference type="SAM" id="SignalP"/>
    </source>
</evidence>
<feature type="transmembrane region" description="Helical" evidence="2">
    <location>
        <begin position="139"/>
        <end position="162"/>
    </location>
</feature>
<name>A0ABP0TW78_9BRYO</name>
<feature type="signal peptide" evidence="3">
    <location>
        <begin position="1"/>
        <end position="19"/>
    </location>
</feature>